<dbReference type="PROSITE" id="PS51471">
    <property type="entry name" value="FE2OG_OXY"/>
    <property type="match status" value="1"/>
</dbReference>
<dbReference type="InterPro" id="IPR044861">
    <property type="entry name" value="IPNS-like_FE2OG_OXY"/>
</dbReference>
<dbReference type="SUPFAM" id="SSF51197">
    <property type="entry name" value="Clavaminate synthase-like"/>
    <property type="match status" value="1"/>
</dbReference>
<sequence length="185" mass="20869">MKYSAPPSGEEVGLTAHTDKLLSAILCEDQVSGIEFETKDGQWVKLSQSPSSFLFIVGDPLMARRNGRMHPVKHQVMMRGEKERISLGIFPVPKEGTIIKPPKEPMDEEHPQILKEFDFMEFFRFFSSEEGVAIDSAKPVASFCSTWGHSQALCSLHLQFVFSSRAELKFDKFRKQSGSCLLVLK</sequence>
<dbReference type="Pfam" id="PF03171">
    <property type="entry name" value="2OG-FeII_Oxy"/>
    <property type="match status" value="1"/>
</dbReference>
<dbReference type="InterPro" id="IPR050231">
    <property type="entry name" value="Iron_ascorbate_oxido_reductase"/>
</dbReference>
<dbReference type="Gramene" id="VVA15036">
    <property type="protein sequence ID" value="VVA15036"/>
    <property type="gene ID" value="Prudul26B004679"/>
</dbReference>
<dbReference type="EMBL" id="CABIKO010000012">
    <property type="protein sequence ID" value="VVA15036.1"/>
    <property type="molecule type" value="Genomic_DNA"/>
</dbReference>
<feature type="domain" description="Fe2OG dioxygenase" evidence="1">
    <location>
        <begin position="1"/>
        <end position="93"/>
    </location>
</feature>
<evidence type="ECO:0000313" key="3">
    <source>
        <dbReference type="Proteomes" id="UP000327085"/>
    </source>
</evidence>
<dbReference type="OMA" id="ITIICED"/>
<dbReference type="InParanoid" id="A0A5E4EI11"/>
<organism evidence="2 3">
    <name type="scientific">Prunus dulcis</name>
    <name type="common">Almond</name>
    <name type="synonym">Amygdalus dulcis</name>
    <dbReference type="NCBI Taxonomy" id="3755"/>
    <lineage>
        <taxon>Eukaryota</taxon>
        <taxon>Viridiplantae</taxon>
        <taxon>Streptophyta</taxon>
        <taxon>Embryophyta</taxon>
        <taxon>Tracheophyta</taxon>
        <taxon>Spermatophyta</taxon>
        <taxon>Magnoliopsida</taxon>
        <taxon>eudicotyledons</taxon>
        <taxon>Gunneridae</taxon>
        <taxon>Pentapetalae</taxon>
        <taxon>rosids</taxon>
        <taxon>fabids</taxon>
        <taxon>Rosales</taxon>
        <taxon>Rosaceae</taxon>
        <taxon>Amygdaloideae</taxon>
        <taxon>Amygdaleae</taxon>
        <taxon>Prunus</taxon>
    </lineage>
</organism>
<evidence type="ECO:0000259" key="1">
    <source>
        <dbReference type="PROSITE" id="PS51471"/>
    </source>
</evidence>
<dbReference type="Proteomes" id="UP000327085">
    <property type="component" value="Chromosome 1"/>
</dbReference>
<name>A0A5E4EI11_PRUDU</name>
<dbReference type="InterPro" id="IPR027443">
    <property type="entry name" value="IPNS-like_sf"/>
</dbReference>
<gene>
    <name evidence="2" type="ORF">ALMOND_2B004679</name>
</gene>
<dbReference type="Gene3D" id="2.60.120.330">
    <property type="entry name" value="B-lactam Antibiotic, Isopenicillin N Synthase, Chain"/>
    <property type="match status" value="1"/>
</dbReference>
<protein>
    <submittedName>
        <fullName evidence="2">PREDICTED: probable</fullName>
    </submittedName>
</protein>
<dbReference type="InterPro" id="IPR005123">
    <property type="entry name" value="Oxoglu/Fe-dep_dioxygenase_dom"/>
</dbReference>
<reference evidence="3" key="1">
    <citation type="journal article" date="2020" name="Plant J.">
        <title>Transposons played a major role in the diversification between the closely related almond and peach genomes: results from the almond genome sequence.</title>
        <authorList>
            <person name="Alioto T."/>
            <person name="Alexiou K.G."/>
            <person name="Bardil A."/>
            <person name="Barteri F."/>
            <person name="Castanera R."/>
            <person name="Cruz F."/>
            <person name="Dhingra A."/>
            <person name="Duval H."/>
            <person name="Fernandez I Marti A."/>
            <person name="Frias L."/>
            <person name="Galan B."/>
            <person name="Garcia J.L."/>
            <person name="Howad W."/>
            <person name="Gomez-Garrido J."/>
            <person name="Gut M."/>
            <person name="Julca I."/>
            <person name="Morata J."/>
            <person name="Puigdomenech P."/>
            <person name="Ribeca P."/>
            <person name="Rubio Cabetas M.J."/>
            <person name="Vlasova A."/>
            <person name="Wirthensohn M."/>
            <person name="Garcia-Mas J."/>
            <person name="Gabaldon T."/>
            <person name="Casacuberta J.M."/>
            <person name="Arus P."/>
        </authorList>
    </citation>
    <scope>NUCLEOTIDE SEQUENCE [LARGE SCALE GENOMIC DNA]</scope>
    <source>
        <strain evidence="3">cv. Texas</strain>
    </source>
</reference>
<proteinExistence type="predicted"/>
<dbReference type="AlphaFoldDB" id="A0A5E4EI11"/>
<dbReference type="PANTHER" id="PTHR47990">
    <property type="entry name" value="2-OXOGLUTARATE (2OG) AND FE(II)-DEPENDENT OXYGENASE SUPERFAMILY PROTEIN-RELATED"/>
    <property type="match status" value="1"/>
</dbReference>
<accession>A0A5E4EI11</accession>
<evidence type="ECO:0000313" key="2">
    <source>
        <dbReference type="EMBL" id="VVA15036.1"/>
    </source>
</evidence>